<gene>
    <name evidence="1" type="ORF">F0169_00980</name>
</gene>
<reference evidence="1 2" key="1">
    <citation type="journal article" date="2020" name="Int. J. Syst. Evol. Microbiol.">
        <title>Pseudomonas kitaguniensis sp. nov., a pathogen causing bacterial rot of Welsh onion in Japan.</title>
        <authorList>
            <person name="Sawada H."/>
            <person name="Fujikawa T."/>
            <person name="Nishiwaki Y."/>
            <person name="Horita H."/>
        </authorList>
    </citation>
    <scope>NUCLEOTIDE SEQUENCE [LARGE SCALE GENOMIC DNA]</scope>
    <source>
        <strain evidence="1 2">MAFF 212408</strain>
    </source>
</reference>
<proteinExistence type="predicted"/>
<accession>A0A5N7KGF0</accession>
<name>A0A5N7KGF0_9PSED</name>
<sequence length="168" mass="18525">MDSYFSSRYWILITLFLAPEISYASPLAFDSYKVSEVYRGAHKLKAGAQGDKNLEEVRKNALKVPVNFAGHYVIYTTGCGGSTLCGEILDVKTGEVVESFPNAYYIDGEDGTAPFSAASEPDSRLLIITGVAADTETGMKGEELDQGSRQRYYEFLNNKLLLINIVKK</sequence>
<dbReference type="RefSeq" id="WP_152745175.1">
    <property type="nucleotide sequence ID" value="NZ_VUAZ01000003.1"/>
</dbReference>
<comment type="caution">
    <text evidence="1">The sequence shown here is derived from an EMBL/GenBank/DDBJ whole genome shotgun (WGS) entry which is preliminary data.</text>
</comment>
<evidence type="ECO:0000313" key="2">
    <source>
        <dbReference type="Proteomes" id="UP000326112"/>
    </source>
</evidence>
<dbReference type="Proteomes" id="UP000326112">
    <property type="component" value="Unassembled WGS sequence"/>
</dbReference>
<reference evidence="1 2" key="2">
    <citation type="journal article" date="2023" name="Plant Pathol.">
        <title>Dismantling and reorganizing Pseudomonas marginalis sensu#lato.</title>
        <authorList>
            <person name="Sawada H."/>
            <person name="Fujikawa T."/>
            <person name="Satou M."/>
        </authorList>
    </citation>
    <scope>NUCLEOTIDE SEQUENCE [LARGE SCALE GENOMIC DNA]</scope>
    <source>
        <strain evidence="1 2">MAFF 212408</strain>
    </source>
</reference>
<evidence type="ECO:0000313" key="1">
    <source>
        <dbReference type="EMBL" id="MPR00765.1"/>
    </source>
</evidence>
<organism evidence="1 2">
    <name type="scientific">Pseudomonas kitaguniensis</name>
    <dbReference type="NCBI Taxonomy" id="2607908"/>
    <lineage>
        <taxon>Bacteria</taxon>
        <taxon>Pseudomonadati</taxon>
        <taxon>Pseudomonadota</taxon>
        <taxon>Gammaproteobacteria</taxon>
        <taxon>Pseudomonadales</taxon>
        <taxon>Pseudomonadaceae</taxon>
        <taxon>Pseudomonas</taxon>
    </lineage>
</organism>
<keyword evidence="2" id="KW-1185">Reference proteome</keyword>
<dbReference type="EMBL" id="VUAZ01000003">
    <property type="protein sequence ID" value="MPR00765.1"/>
    <property type="molecule type" value="Genomic_DNA"/>
</dbReference>
<protein>
    <submittedName>
        <fullName evidence="1">Uncharacterized protein</fullName>
    </submittedName>
</protein>